<dbReference type="STRING" id="8022.A0A060Z599"/>
<dbReference type="GO" id="GO:0002116">
    <property type="term" value="C:semaphorin receptor complex"/>
    <property type="evidence" value="ECO:0007669"/>
    <property type="project" value="TreeGrafter"/>
</dbReference>
<keyword evidence="5" id="KW-0677">Repeat</keyword>
<dbReference type="Pfam" id="PF01833">
    <property type="entry name" value="TIG"/>
    <property type="match status" value="2"/>
</dbReference>
<dbReference type="SUPFAM" id="SSF81296">
    <property type="entry name" value="E set domains"/>
    <property type="match status" value="2"/>
</dbReference>
<evidence type="ECO:0000259" key="11">
    <source>
        <dbReference type="SMART" id="SM00423"/>
    </source>
</evidence>
<keyword evidence="6" id="KW-1133">Transmembrane helix</keyword>
<sequence>MVESWCYVCFHLQYWYDGDETGDLPVDFSIVWDGDFFIDKPPTMKALLYKCEAQRDSCGLCLKASTAFECGWCLDNKKCLLRQHCQTPEQNWMHPGRHNVRCSHPRITKIRPLTGPKEGGTRVTIEGENLGLQVREIAHVQVAGVRCNPVTSEYISAERIVCDMAEALLPHSPGGPVELCIGVCSAEYRTQSSQTYSFVTPSFNHVHPEKGPVSGGTRLTISGHHLDAGSTVTVFIAQEECLFVKRTNRDIVCVTPSSLSGSGPASIKLLIDKAEVTSSDTRYIYTEDPTISSIEPSWSIVK</sequence>
<keyword evidence="7" id="KW-0472">Membrane</keyword>
<evidence type="ECO:0000256" key="10">
    <source>
        <dbReference type="ARBA" id="ARBA00023180"/>
    </source>
</evidence>
<dbReference type="InterPro" id="IPR002165">
    <property type="entry name" value="Plexin_repeat"/>
</dbReference>
<evidence type="ECO:0000256" key="7">
    <source>
        <dbReference type="ARBA" id="ARBA00023136"/>
    </source>
</evidence>
<feature type="domain" description="IPT/TIG" evidence="12">
    <location>
        <begin position="200"/>
        <end position="286"/>
    </location>
</feature>
<dbReference type="SMART" id="SM00423">
    <property type="entry name" value="PSI"/>
    <property type="match status" value="1"/>
</dbReference>
<comment type="subcellular location">
    <subcellularLocation>
        <location evidence="1">Cell membrane</location>
        <topology evidence="1">Single-pass membrane protein</topology>
    </subcellularLocation>
</comment>
<dbReference type="GO" id="GO:0017154">
    <property type="term" value="F:semaphorin receptor activity"/>
    <property type="evidence" value="ECO:0007669"/>
    <property type="project" value="InterPro"/>
</dbReference>
<dbReference type="FunFam" id="3.30.1680.10:FF:000032">
    <property type="entry name" value="Plexin A2"/>
    <property type="match status" value="1"/>
</dbReference>
<dbReference type="GO" id="GO:0005886">
    <property type="term" value="C:plasma membrane"/>
    <property type="evidence" value="ECO:0007669"/>
    <property type="project" value="UniProtKB-SubCell"/>
</dbReference>
<evidence type="ECO:0000256" key="9">
    <source>
        <dbReference type="ARBA" id="ARBA00023170"/>
    </source>
</evidence>
<protein>
    <recommendedName>
        <fullName evidence="15">IPT/TIG domain-containing protein</fullName>
    </recommendedName>
</protein>
<dbReference type="InterPro" id="IPR002909">
    <property type="entry name" value="IPT_dom"/>
</dbReference>
<dbReference type="GO" id="GO:0030334">
    <property type="term" value="P:regulation of cell migration"/>
    <property type="evidence" value="ECO:0007669"/>
    <property type="project" value="TreeGrafter"/>
</dbReference>
<dbReference type="PANTHER" id="PTHR22625:SF32">
    <property type="entry name" value="PLEXIN-A3"/>
    <property type="match status" value="1"/>
</dbReference>
<keyword evidence="3" id="KW-0812">Transmembrane</keyword>
<keyword evidence="9" id="KW-0675">Receptor</keyword>
<gene>
    <name evidence="13" type="ORF">GSONMT00032221001</name>
</gene>
<evidence type="ECO:0000256" key="1">
    <source>
        <dbReference type="ARBA" id="ARBA00004162"/>
    </source>
</evidence>
<evidence type="ECO:0000256" key="8">
    <source>
        <dbReference type="ARBA" id="ARBA00023157"/>
    </source>
</evidence>
<accession>A0A060Z599</accession>
<dbReference type="InterPro" id="IPR016201">
    <property type="entry name" value="PSI"/>
</dbReference>
<dbReference type="EMBL" id="FR944075">
    <property type="protein sequence ID" value="CDQ99181.1"/>
    <property type="molecule type" value="Genomic_DNA"/>
</dbReference>
<name>A0A060Z599_ONCMY</name>
<evidence type="ECO:0000256" key="5">
    <source>
        <dbReference type="ARBA" id="ARBA00022737"/>
    </source>
</evidence>
<dbReference type="GO" id="GO:0007399">
    <property type="term" value="P:nervous system development"/>
    <property type="evidence" value="ECO:0007669"/>
    <property type="project" value="UniProtKB-ARBA"/>
</dbReference>
<organism evidence="13 14">
    <name type="scientific">Oncorhynchus mykiss</name>
    <name type="common">Rainbow trout</name>
    <name type="synonym">Salmo gairdneri</name>
    <dbReference type="NCBI Taxonomy" id="8022"/>
    <lineage>
        <taxon>Eukaryota</taxon>
        <taxon>Metazoa</taxon>
        <taxon>Chordata</taxon>
        <taxon>Craniata</taxon>
        <taxon>Vertebrata</taxon>
        <taxon>Euteleostomi</taxon>
        <taxon>Actinopterygii</taxon>
        <taxon>Neopterygii</taxon>
        <taxon>Teleostei</taxon>
        <taxon>Protacanthopterygii</taxon>
        <taxon>Salmoniformes</taxon>
        <taxon>Salmonidae</taxon>
        <taxon>Salmoninae</taxon>
        <taxon>Oncorhynchus</taxon>
    </lineage>
</organism>
<keyword evidence="2" id="KW-1003">Cell membrane</keyword>
<evidence type="ECO:0000313" key="14">
    <source>
        <dbReference type="Proteomes" id="UP000193380"/>
    </source>
</evidence>
<dbReference type="PaxDb" id="8022-A0A060Z599"/>
<dbReference type="Proteomes" id="UP000193380">
    <property type="component" value="Unassembled WGS sequence"/>
</dbReference>
<feature type="domain" description="PSI" evidence="11">
    <location>
        <begin position="50"/>
        <end position="103"/>
    </location>
</feature>
<evidence type="ECO:0000313" key="13">
    <source>
        <dbReference type="EMBL" id="CDQ99181.1"/>
    </source>
</evidence>
<evidence type="ECO:0000259" key="12">
    <source>
        <dbReference type="SMART" id="SM00429"/>
    </source>
</evidence>
<keyword evidence="4" id="KW-0732">Signal</keyword>
<keyword evidence="10" id="KW-0325">Glycoprotein</keyword>
<evidence type="ECO:0008006" key="15">
    <source>
        <dbReference type="Google" id="ProtNLM"/>
    </source>
</evidence>
<dbReference type="SMART" id="SM00429">
    <property type="entry name" value="IPT"/>
    <property type="match status" value="2"/>
</dbReference>
<dbReference type="Pfam" id="PF01437">
    <property type="entry name" value="PSI"/>
    <property type="match status" value="1"/>
</dbReference>
<dbReference type="PANTHER" id="PTHR22625">
    <property type="entry name" value="PLEXIN"/>
    <property type="match status" value="1"/>
</dbReference>
<dbReference type="InterPro" id="IPR031148">
    <property type="entry name" value="Plexin"/>
</dbReference>
<proteinExistence type="predicted"/>
<dbReference type="InterPro" id="IPR013783">
    <property type="entry name" value="Ig-like_fold"/>
</dbReference>
<evidence type="ECO:0000256" key="6">
    <source>
        <dbReference type="ARBA" id="ARBA00022989"/>
    </source>
</evidence>
<dbReference type="AlphaFoldDB" id="A0A060Z599"/>
<reference evidence="13" key="2">
    <citation type="submission" date="2014-03" db="EMBL/GenBank/DDBJ databases">
        <authorList>
            <person name="Genoscope - CEA"/>
        </authorList>
    </citation>
    <scope>NUCLEOTIDE SEQUENCE</scope>
</reference>
<keyword evidence="8" id="KW-1015">Disulfide bond</keyword>
<dbReference type="GO" id="GO:0009653">
    <property type="term" value="P:anatomical structure morphogenesis"/>
    <property type="evidence" value="ECO:0007669"/>
    <property type="project" value="UniProtKB-ARBA"/>
</dbReference>
<reference evidence="13" key="1">
    <citation type="journal article" date="2014" name="Nat. Commun.">
        <title>The rainbow trout genome provides novel insights into evolution after whole-genome duplication in vertebrates.</title>
        <authorList>
            <person name="Berthelot C."/>
            <person name="Brunet F."/>
            <person name="Chalopin D."/>
            <person name="Juanchich A."/>
            <person name="Bernard M."/>
            <person name="Noel B."/>
            <person name="Bento P."/>
            <person name="Da Silva C."/>
            <person name="Labadie K."/>
            <person name="Alberti A."/>
            <person name="Aury J.M."/>
            <person name="Louis A."/>
            <person name="Dehais P."/>
            <person name="Bardou P."/>
            <person name="Montfort J."/>
            <person name="Klopp C."/>
            <person name="Cabau C."/>
            <person name="Gaspin C."/>
            <person name="Thorgaard G.H."/>
            <person name="Boussaha M."/>
            <person name="Quillet E."/>
            <person name="Guyomard R."/>
            <person name="Galiana D."/>
            <person name="Bobe J."/>
            <person name="Volff J.N."/>
            <person name="Genet C."/>
            <person name="Wincker P."/>
            <person name="Jaillon O."/>
            <person name="Roest Crollius H."/>
            <person name="Guiguen Y."/>
        </authorList>
    </citation>
    <scope>NUCLEOTIDE SEQUENCE [LARGE SCALE GENOMIC DNA]</scope>
</reference>
<evidence type="ECO:0000256" key="2">
    <source>
        <dbReference type="ARBA" id="ARBA00022475"/>
    </source>
</evidence>
<evidence type="ECO:0000256" key="4">
    <source>
        <dbReference type="ARBA" id="ARBA00022729"/>
    </source>
</evidence>
<dbReference type="GO" id="GO:0048513">
    <property type="term" value="P:animal organ development"/>
    <property type="evidence" value="ECO:0007669"/>
    <property type="project" value="UniProtKB-ARBA"/>
</dbReference>
<dbReference type="Gene3D" id="2.60.40.10">
    <property type="entry name" value="Immunoglobulins"/>
    <property type="match status" value="2"/>
</dbReference>
<evidence type="ECO:0000256" key="3">
    <source>
        <dbReference type="ARBA" id="ARBA00022692"/>
    </source>
</evidence>
<dbReference type="CDD" id="cd01180">
    <property type="entry name" value="IPT_plexin_repeat1"/>
    <property type="match status" value="1"/>
</dbReference>
<dbReference type="FunFam" id="2.60.40.10:FF:000123">
    <property type="entry name" value="Plexin A1"/>
    <property type="match status" value="1"/>
</dbReference>
<feature type="domain" description="IPT/TIG" evidence="12">
    <location>
        <begin position="104"/>
        <end position="199"/>
    </location>
</feature>
<dbReference type="SUPFAM" id="SSF103575">
    <property type="entry name" value="Plexin repeat"/>
    <property type="match status" value="1"/>
</dbReference>
<dbReference type="InterPro" id="IPR014756">
    <property type="entry name" value="Ig_E-set"/>
</dbReference>
<dbReference type="FunFam" id="2.60.40.10:FF:000630">
    <property type="entry name" value="Plexin D1"/>
    <property type="match status" value="1"/>
</dbReference>